<evidence type="ECO:0000256" key="1">
    <source>
        <dbReference type="ARBA" id="ARBA00022741"/>
    </source>
</evidence>
<comment type="caution">
    <text evidence="4">The sequence shown here is derived from an EMBL/GenBank/DDBJ whole genome shotgun (WGS) entry which is preliminary data.</text>
</comment>
<dbReference type="PANTHER" id="PTHR43158">
    <property type="entry name" value="SKFA PEPTIDE EXPORT ATP-BINDING PROTEIN SKFE"/>
    <property type="match status" value="1"/>
</dbReference>
<evidence type="ECO:0000313" key="4">
    <source>
        <dbReference type="EMBL" id="PMD73129.1"/>
    </source>
</evidence>
<organism evidence="4 5">
    <name type="scientific">Companilactobacillus nuruki</name>
    <dbReference type="NCBI Taxonomy" id="1993540"/>
    <lineage>
        <taxon>Bacteria</taxon>
        <taxon>Bacillati</taxon>
        <taxon>Bacillota</taxon>
        <taxon>Bacilli</taxon>
        <taxon>Lactobacillales</taxon>
        <taxon>Lactobacillaceae</taxon>
        <taxon>Companilactobacillus</taxon>
    </lineage>
</organism>
<dbReference type="SUPFAM" id="SSF52540">
    <property type="entry name" value="P-loop containing nucleoside triphosphate hydrolases"/>
    <property type="match status" value="1"/>
</dbReference>
<sequence>MAEILKISNLNYKKNNKKILTNIDLSLDSGKIIGLLGENGAGKTTLMRLIAGINSLPEGVITVDGTAKKAEIKEKISFSDHLNGFGRNTKIKDIEKFYLNVYPDFSSKKYAEISEYLDLDKEQRLSNLSTGTLGKLVIALALSRETKLYLLDEPLSGIDSMSRKKIISSIIRWKSDDSTIIISDHYVTEIASLLDDVVIIKDKTIYQVSSVEGIQEKYHLGVEEYYEQVYEGGVSNE</sequence>
<dbReference type="InterPro" id="IPR003439">
    <property type="entry name" value="ABC_transporter-like_ATP-bd"/>
</dbReference>
<evidence type="ECO:0000256" key="2">
    <source>
        <dbReference type="ARBA" id="ARBA00022840"/>
    </source>
</evidence>
<feature type="domain" description="ABC transporter" evidence="3">
    <location>
        <begin position="5"/>
        <end position="227"/>
    </location>
</feature>
<dbReference type="OrthoDB" id="9804819at2"/>
<dbReference type="PANTHER" id="PTHR43158:SF1">
    <property type="entry name" value="ABC TRANSPORTER, ATP-BINDING PROTEIN"/>
    <property type="match status" value="1"/>
</dbReference>
<dbReference type="Proteomes" id="UP000235649">
    <property type="component" value="Unassembled WGS sequence"/>
</dbReference>
<evidence type="ECO:0000259" key="3">
    <source>
        <dbReference type="PROSITE" id="PS50893"/>
    </source>
</evidence>
<keyword evidence="5" id="KW-1185">Reference proteome</keyword>
<dbReference type="EMBL" id="NIPR01000005">
    <property type="protein sequence ID" value="PMD73129.1"/>
    <property type="molecule type" value="Genomic_DNA"/>
</dbReference>
<dbReference type="InterPro" id="IPR027417">
    <property type="entry name" value="P-loop_NTPase"/>
</dbReference>
<evidence type="ECO:0000313" key="5">
    <source>
        <dbReference type="Proteomes" id="UP000235649"/>
    </source>
</evidence>
<keyword evidence="1" id="KW-0547">Nucleotide-binding</keyword>
<reference evidence="4 5" key="1">
    <citation type="submission" date="2017-05" db="EMBL/GenBank/DDBJ databases">
        <title>Lactobacillus nurukis nov., sp. nov., isolated from nuruk.</title>
        <authorList>
            <person name="Kim S.-J."/>
        </authorList>
    </citation>
    <scope>NUCLEOTIDE SEQUENCE [LARGE SCALE GENOMIC DNA]</scope>
    <source>
        <strain evidence="4 5">SYF10-1a</strain>
    </source>
</reference>
<dbReference type="PROSITE" id="PS50893">
    <property type="entry name" value="ABC_TRANSPORTER_2"/>
    <property type="match status" value="1"/>
</dbReference>
<dbReference type="GO" id="GO:0016887">
    <property type="term" value="F:ATP hydrolysis activity"/>
    <property type="evidence" value="ECO:0007669"/>
    <property type="project" value="InterPro"/>
</dbReference>
<dbReference type="Gene3D" id="3.40.50.300">
    <property type="entry name" value="P-loop containing nucleotide triphosphate hydrolases"/>
    <property type="match status" value="1"/>
</dbReference>
<dbReference type="GO" id="GO:0005524">
    <property type="term" value="F:ATP binding"/>
    <property type="evidence" value="ECO:0007669"/>
    <property type="project" value="UniProtKB-KW"/>
</dbReference>
<dbReference type="Pfam" id="PF00005">
    <property type="entry name" value="ABC_tran"/>
    <property type="match status" value="1"/>
</dbReference>
<dbReference type="SMART" id="SM00382">
    <property type="entry name" value="AAA"/>
    <property type="match status" value="1"/>
</dbReference>
<accession>A0A2N7AWJ0</accession>
<proteinExistence type="predicted"/>
<dbReference type="RefSeq" id="WP_102195462.1">
    <property type="nucleotide sequence ID" value="NZ_NIPR01000005.1"/>
</dbReference>
<dbReference type="InterPro" id="IPR003593">
    <property type="entry name" value="AAA+_ATPase"/>
</dbReference>
<keyword evidence="2 4" id="KW-0067">ATP-binding</keyword>
<name>A0A2N7AWJ0_9LACO</name>
<gene>
    <name evidence="4" type="ORF">CBP76_03060</name>
</gene>
<dbReference type="AlphaFoldDB" id="A0A2N7AWJ0"/>
<protein>
    <submittedName>
        <fullName evidence="4">ABC transporter ATP-binding protein</fullName>
    </submittedName>
</protein>